<organism evidence="2 3">
    <name type="scientific">Mycobacterium tuberculosis CAS/NITR204</name>
    <dbReference type="NCBI Taxonomy" id="1310114"/>
    <lineage>
        <taxon>Bacteria</taxon>
        <taxon>Bacillati</taxon>
        <taxon>Actinomycetota</taxon>
        <taxon>Actinomycetes</taxon>
        <taxon>Mycobacteriales</taxon>
        <taxon>Mycobacteriaceae</taxon>
        <taxon>Mycobacterium</taxon>
        <taxon>Mycobacterium tuberculosis complex</taxon>
    </lineage>
</organism>
<feature type="region of interest" description="Disordered" evidence="1">
    <location>
        <begin position="59"/>
        <end position="84"/>
    </location>
</feature>
<dbReference type="BioCyc" id="MTUB1310114:G13A2-2328-MONOMER"/>
<proteinExistence type="predicted"/>
<dbReference type="HOGENOM" id="CLU_2524041_0_0_11"/>
<evidence type="ECO:0000313" key="3">
    <source>
        <dbReference type="Proteomes" id="UP000013548"/>
    </source>
</evidence>
<dbReference type="KEGG" id="mtuc:J113_15990"/>
<dbReference type="EMBL" id="CP005386">
    <property type="protein sequence ID" value="AGL27760.1"/>
    <property type="molecule type" value="Genomic_DNA"/>
</dbReference>
<evidence type="ECO:0000313" key="2">
    <source>
        <dbReference type="EMBL" id="AGL27760.1"/>
    </source>
</evidence>
<evidence type="ECO:0000256" key="1">
    <source>
        <dbReference type="SAM" id="MobiDB-lite"/>
    </source>
</evidence>
<gene>
    <name evidence="2" type="ORF">J113_15990</name>
</gene>
<name>R4MA82_MYCTX</name>
<reference evidence="2 3" key="1">
    <citation type="journal article" date="2013" name="Genome Announc.">
        <title>Whole-Genome Sequences of Four Clinical Isolates of Mycobacterium tuberculosis from Tamil Nadu, South India.</title>
        <authorList>
            <person name="Narayanan S."/>
            <person name="Deshpande U."/>
        </authorList>
    </citation>
    <scope>NUCLEOTIDE SEQUENCE [LARGE SCALE GENOMIC DNA]</scope>
    <source>
        <strain evidence="2 3">CAS/NITR204</strain>
    </source>
</reference>
<dbReference type="Proteomes" id="UP000013548">
    <property type="component" value="Chromosome"/>
</dbReference>
<dbReference type="AlphaFoldDB" id="R4MA82"/>
<sequence length="84" mass="9064">MTQTLRLTALDEMFITDDIDIVPSVQIEARVSGRFDLDRLAAALRAAVAKHALARRGLAAPSNSTDAVLGGTRPRGSPRRGDHR</sequence>
<protein>
    <submittedName>
        <fullName evidence="2">Uncharacterized protein</fullName>
    </submittedName>
</protein>
<accession>R4MA82</accession>